<dbReference type="Gene3D" id="2.20.25.110">
    <property type="entry name" value="S-adenosyl-L-methionine-dependent methyltransferases"/>
    <property type="match status" value="1"/>
</dbReference>
<dbReference type="STRING" id="1811193.A0O21_02530"/>
<dbReference type="Pfam" id="PF13489">
    <property type="entry name" value="Methyltransf_23"/>
    <property type="match status" value="1"/>
</dbReference>
<dbReference type="OrthoDB" id="9811589at2"/>
<dbReference type="Proteomes" id="UP000077317">
    <property type="component" value="Chromosome"/>
</dbReference>
<dbReference type="KEGG" id="spat:A0O21_02530"/>
<dbReference type="GO" id="GO:0008168">
    <property type="term" value="F:methyltransferase activity"/>
    <property type="evidence" value="ECO:0007669"/>
    <property type="project" value="UniProtKB-KW"/>
</dbReference>
<dbReference type="InterPro" id="IPR029063">
    <property type="entry name" value="SAM-dependent_MTases_sf"/>
</dbReference>
<dbReference type="Gene3D" id="3.40.50.150">
    <property type="entry name" value="Vaccinia Virus protein VP39"/>
    <property type="match status" value="1"/>
</dbReference>
<accession>A0A172QAB5</accession>
<dbReference type="EMBL" id="CP014699">
    <property type="protein sequence ID" value="AND80404.1"/>
    <property type="molecule type" value="Genomic_DNA"/>
</dbReference>
<dbReference type="GO" id="GO:0032259">
    <property type="term" value="P:methylation"/>
    <property type="evidence" value="ECO:0007669"/>
    <property type="project" value="UniProtKB-KW"/>
</dbReference>
<reference evidence="2" key="2">
    <citation type="submission" date="2016-03" db="EMBL/GenBank/DDBJ databases">
        <title>Streptococcus antelopensis sp. nov., isolated from the feces of the Tibetan antelope (Pantholops hodgsonii) in Hoh Xil National Nature Reserve, Qinghai, China.</title>
        <authorList>
            <person name="Bai X."/>
        </authorList>
    </citation>
    <scope>NUCLEOTIDE SEQUENCE [LARGE SCALE GENOMIC DNA]</scope>
    <source>
        <strain evidence="2">TA 26</strain>
    </source>
</reference>
<dbReference type="AlphaFoldDB" id="A0A172QAB5"/>
<organism evidence="1 2">
    <name type="scientific">Streptococcus pantholopis</name>
    <dbReference type="NCBI Taxonomy" id="1811193"/>
    <lineage>
        <taxon>Bacteria</taxon>
        <taxon>Bacillati</taxon>
        <taxon>Bacillota</taxon>
        <taxon>Bacilli</taxon>
        <taxon>Lactobacillales</taxon>
        <taxon>Streptococcaceae</taxon>
        <taxon>Streptococcus</taxon>
    </lineage>
</organism>
<evidence type="ECO:0000313" key="1">
    <source>
        <dbReference type="EMBL" id="AND80404.1"/>
    </source>
</evidence>
<proteinExistence type="predicted"/>
<gene>
    <name evidence="1" type="ORF">A0O21_02530</name>
</gene>
<sequence length="262" mass="30054">MKLEQIRDVEKEKAQSNAINDFFDHSYSKVYSELLNIELDLQIDFLKNNYLKTTHKNGLNILDLCCGTGRHIKKLSDQGFVINGVDINPEAVNTAQKSLPLGKIYLSDVQFFKPDIKYDLIYSMESSIGYLPDDKTINIFKNINTNLLSDNGIFVLHLANRDYLVKNLSQRMWFGNTATGYLLENRVLDSEKGILNIEQVRIIDGIDKNYSIDLRLYSLNELKYLLAEAGLSIIKVYGNYNNENFNINAPYMIVECSKINNK</sequence>
<dbReference type="CDD" id="cd02440">
    <property type="entry name" value="AdoMet_MTases"/>
    <property type="match status" value="1"/>
</dbReference>
<evidence type="ECO:0000313" key="2">
    <source>
        <dbReference type="Proteomes" id="UP000077317"/>
    </source>
</evidence>
<dbReference type="PANTHER" id="PTHR43861">
    <property type="entry name" value="TRANS-ACONITATE 2-METHYLTRANSFERASE-RELATED"/>
    <property type="match status" value="1"/>
</dbReference>
<keyword evidence="1" id="KW-0489">Methyltransferase</keyword>
<keyword evidence="1" id="KW-0808">Transferase</keyword>
<reference evidence="1 2" key="1">
    <citation type="journal article" date="2016" name="Int. J. Syst. Evol. Microbiol.">
        <title>Streptococcuspantholopis sp. nov., isolated from faeces of the Tibetan antelope (Pantholops hodgsonii).</title>
        <authorList>
            <person name="Bai X."/>
            <person name="Xiong Y."/>
            <person name="Lu S."/>
            <person name="Jin D."/>
            <person name="Lai X."/>
            <person name="Yang J."/>
            <person name="Niu L."/>
            <person name="Hu S."/>
            <person name="Meng X."/>
            <person name="Pu J."/>
            <person name="Ye C."/>
            <person name="Xu J."/>
        </authorList>
    </citation>
    <scope>NUCLEOTIDE SEQUENCE [LARGE SCALE GENOMIC DNA]</scope>
    <source>
        <strain evidence="1 2">TA 26</strain>
    </source>
</reference>
<name>A0A172QAB5_9STRE</name>
<keyword evidence="2" id="KW-1185">Reference proteome</keyword>
<dbReference type="SUPFAM" id="SSF53335">
    <property type="entry name" value="S-adenosyl-L-methionine-dependent methyltransferases"/>
    <property type="match status" value="1"/>
</dbReference>
<protein>
    <submittedName>
        <fullName evidence="1">Methyltransferase</fullName>
    </submittedName>
</protein>
<dbReference type="PANTHER" id="PTHR43861:SF1">
    <property type="entry name" value="TRANS-ACONITATE 2-METHYLTRANSFERASE"/>
    <property type="match status" value="1"/>
</dbReference>